<feature type="domain" description="Ig-like" evidence="10">
    <location>
        <begin position="4327"/>
        <end position="4418"/>
    </location>
</feature>
<dbReference type="GO" id="GO:0019899">
    <property type="term" value="F:enzyme binding"/>
    <property type="evidence" value="ECO:0007669"/>
    <property type="project" value="UniProtKB-ARBA"/>
</dbReference>
<feature type="domain" description="Ig-like" evidence="10">
    <location>
        <begin position="4233"/>
        <end position="4325"/>
    </location>
</feature>
<dbReference type="SMART" id="SM00409">
    <property type="entry name" value="IG"/>
    <property type="match status" value="53"/>
</dbReference>
<keyword evidence="11" id="KW-1185">Reference proteome</keyword>
<keyword evidence="4" id="KW-0963">Cytoplasm</keyword>
<evidence type="ECO:0000256" key="4">
    <source>
        <dbReference type="ARBA" id="ARBA00022490"/>
    </source>
</evidence>
<feature type="domain" description="Ig-like" evidence="10">
    <location>
        <begin position="1481"/>
        <end position="1569"/>
    </location>
</feature>
<feature type="domain" description="Ig-like" evidence="10">
    <location>
        <begin position="1380"/>
        <end position="1473"/>
    </location>
</feature>
<dbReference type="FunFam" id="2.60.40.10:FF:000344">
    <property type="entry name" value="Muscle M-line assembly protein unc-89"/>
    <property type="match status" value="3"/>
</dbReference>
<feature type="region of interest" description="Disordered" evidence="9">
    <location>
        <begin position="1161"/>
        <end position="1197"/>
    </location>
</feature>
<name>A0A7E4UT28_PANRE</name>
<proteinExistence type="inferred from homology"/>
<keyword evidence="7" id="KW-0514">Muscle protein</keyword>
<feature type="domain" description="Ig-like" evidence="10">
    <location>
        <begin position="2928"/>
        <end position="3018"/>
    </location>
</feature>
<dbReference type="InterPro" id="IPR013106">
    <property type="entry name" value="Ig_V-set"/>
</dbReference>
<dbReference type="FunFam" id="2.60.40.10:FF:001409">
    <property type="entry name" value="Muscle M-line assembly protein unc-89"/>
    <property type="match status" value="1"/>
</dbReference>
<dbReference type="Pfam" id="PF07679">
    <property type="entry name" value="I-set"/>
    <property type="match status" value="52"/>
</dbReference>
<feature type="domain" description="Ig-like" evidence="10">
    <location>
        <begin position="702"/>
        <end position="792"/>
    </location>
</feature>
<feature type="domain" description="Ig-like" evidence="10">
    <location>
        <begin position="2011"/>
        <end position="2101"/>
    </location>
</feature>
<feature type="domain" description="Ig-like" evidence="10">
    <location>
        <begin position="3796"/>
        <end position="3881"/>
    </location>
</feature>
<dbReference type="GO" id="GO:0031672">
    <property type="term" value="C:A band"/>
    <property type="evidence" value="ECO:0007669"/>
    <property type="project" value="UniProtKB-SubCell"/>
</dbReference>
<dbReference type="SUPFAM" id="SSF48726">
    <property type="entry name" value="Immunoglobulin"/>
    <property type="match status" value="54"/>
</dbReference>
<feature type="domain" description="Ig-like" evidence="10">
    <location>
        <begin position="209"/>
        <end position="297"/>
    </location>
</feature>
<feature type="domain" description="Ig-like" evidence="10">
    <location>
        <begin position="3192"/>
        <end position="3281"/>
    </location>
</feature>
<accession>A0A7E4UT28</accession>
<dbReference type="Gene3D" id="2.60.40.10">
    <property type="entry name" value="Immunoglobulins"/>
    <property type="match status" value="54"/>
</dbReference>
<evidence type="ECO:0000256" key="2">
    <source>
        <dbReference type="ARBA" id="ARBA00006692"/>
    </source>
</evidence>
<dbReference type="SMART" id="SM00406">
    <property type="entry name" value="IGv"/>
    <property type="match status" value="5"/>
</dbReference>
<comment type="similarity">
    <text evidence="2">Belongs to the protein kinase superfamily. CAMK Ser/Thr protein kinase family.</text>
</comment>
<feature type="domain" description="Ig-like" evidence="10">
    <location>
        <begin position="4929"/>
        <end position="5018"/>
    </location>
</feature>
<dbReference type="GO" id="GO:0045989">
    <property type="term" value="P:positive regulation of striated muscle contraction"/>
    <property type="evidence" value="ECO:0007669"/>
    <property type="project" value="UniProtKB-ARBA"/>
</dbReference>
<feature type="region of interest" description="Disordered" evidence="9">
    <location>
        <begin position="2102"/>
        <end position="2127"/>
    </location>
</feature>
<feature type="domain" description="Ig-like" evidence="10">
    <location>
        <begin position="5131"/>
        <end position="5233"/>
    </location>
</feature>
<dbReference type="SMART" id="SM00408">
    <property type="entry name" value="IGc2"/>
    <property type="match status" value="43"/>
</dbReference>
<dbReference type="FunFam" id="2.60.40.10:FF:001436">
    <property type="entry name" value="Muscle M-line assembly protein unc-89"/>
    <property type="match status" value="1"/>
</dbReference>
<feature type="domain" description="Ig-like" evidence="10">
    <location>
        <begin position="1285"/>
        <end position="1372"/>
    </location>
</feature>
<feature type="domain" description="Ig-like" evidence="10">
    <location>
        <begin position="3295"/>
        <end position="3385"/>
    </location>
</feature>
<organism evidence="11 12">
    <name type="scientific">Panagrellus redivivus</name>
    <name type="common">Microworm</name>
    <dbReference type="NCBI Taxonomy" id="6233"/>
    <lineage>
        <taxon>Eukaryota</taxon>
        <taxon>Metazoa</taxon>
        <taxon>Ecdysozoa</taxon>
        <taxon>Nematoda</taxon>
        <taxon>Chromadorea</taxon>
        <taxon>Rhabditida</taxon>
        <taxon>Tylenchina</taxon>
        <taxon>Panagrolaimomorpha</taxon>
        <taxon>Panagrolaimoidea</taxon>
        <taxon>Panagrolaimidae</taxon>
        <taxon>Panagrellus</taxon>
    </lineage>
</organism>
<feature type="domain" description="Ig-like" evidence="10">
    <location>
        <begin position="3505"/>
        <end position="3594"/>
    </location>
</feature>
<feature type="domain" description="Ig-like" evidence="10">
    <location>
        <begin position="2715"/>
        <end position="2808"/>
    </location>
</feature>
<keyword evidence="8" id="KW-0393">Immunoglobulin domain</keyword>
<feature type="compositionally biased region" description="Pro residues" evidence="9">
    <location>
        <begin position="2112"/>
        <end position="2122"/>
    </location>
</feature>
<feature type="domain" description="Ig-like" evidence="10">
    <location>
        <begin position="990"/>
        <end position="1080"/>
    </location>
</feature>
<comment type="subcellular location">
    <subcellularLocation>
        <location evidence="1">Cytoplasm</location>
        <location evidence="1">Myofibril</location>
        <location evidence="1">Sarcomere</location>
        <location evidence="1">A band</location>
    </subcellularLocation>
</comment>
<feature type="region of interest" description="Disordered" evidence="9">
    <location>
        <begin position="3778"/>
        <end position="3804"/>
    </location>
</feature>
<dbReference type="FunFam" id="2.60.40.10:FF:000107">
    <property type="entry name" value="Myosin, light chain kinase a"/>
    <property type="match status" value="12"/>
</dbReference>
<feature type="compositionally biased region" description="Low complexity" evidence="9">
    <location>
        <begin position="75"/>
        <end position="93"/>
    </location>
</feature>
<evidence type="ECO:0000256" key="7">
    <source>
        <dbReference type="ARBA" id="ARBA00023179"/>
    </source>
</evidence>
<feature type="domain" description="Ig-like" evidence="10">
    <location>
        <begin position="3401"/>
        <end position="3491"/>
    </location>
</feature>
<keyword evidence="5" id="KW-0677">Repeat</keyword>
<feature type="domain" description="Ig-like" evidence="10">
    <location>
        <begin position="2127"/>
        <end position="2218"/>
    </location>
</feature>
<dbReference type="InterPro" id="IPR013098">
    <property type="entry name" value="Ig_I-set"/>
</dbReference>
<feature type="domain" description="Ig-like" evidence="10">
    <location>
        <begin position="5473"/>
        <end position="5562"/>
    </location>
</feature>
<reference evidence="12" key="2">
    <citation type="submission" date="2020-10" db="UniProtKB">
        <authorList>
            <consortium name="WormBaseParasite"/>
        </authorList>
    </citation>
    <scope>IDENTIFICATION</scope>
</reference>
<dbReference type="GO" id="GO:0060298">
    <property type="term" value="P:positive regulation of sarcomere organization"/>
    <property type="evidence" value="ECO:0007669"/>
    <property type="project" value="UniProtKB-ARBA"/>
</dbReference>
<dbReference type="PROSITE" id="PS50835">
    <property type="entry name" value="IG_LIKE"/>
    <property type="match status" value="45"/>
</dbReference>
<dbReference type="InterPro" id="IPR003599">
    <property type="entry name" value="Ig_sub"/>
</dbReference>
<dbReference type="FunFam" id="2.60.40.10:FF:000345">
    <property type="entry name" value="Muscle M-line assembly protein unc-89"/>
    <property type="match status" value="6"/>
</dbReference>
<feature type="domain" description="Ig-like" evidence="10">
    <location>
        <begin position="5247"/>
        <end position="5337"/>
    </location>
</feature>
<feature type="domain" description="Ig-like" evidence="10">
    <location>
        <begin position="129"/>
        <end position="194"/>
    </location>
</feature>
<feature type="domain" description="Ig-like" evidence="10">
    <location>
        <begin position="507"/>
        <end position="595"/>
    </location>
</feature>
<dbReference type="Proteomes" id="UP000492821">
    <property type="component" value="Unassembled WGS sequence"/>
</dbReference>
<evidence type="ECO:0000313" key="12">
    <source>
        <dbReference type="WBParaSite" id="Pan_g12201.t1"/>
    </source>
</evidence>
<feature type="domain" description="Ig-like" evidence="10">
    <location>
        <begin position="4614"/>
        <end position="4705"/>
    </location>
</feature>
<feature type="domain" description="Ig-like" evidence="10">
    <location>
        <begin position="309"/>
        <end position="397"/>
    </location>
</feature>
<keyword evidence="6" id="KW-1015">Disulfide bond</keyword>
<feature type="domain" description="Ig-like" evidence="10">
    <location>
        <begin position="1811"/>
        <end position="1903"/>
    </location>
</feature>
<feature type="domain" description="Ig-like" evidence="10">
    <location>
        <begin position="3695"/>
        <end position="3783"/>
    </location>
</feature>
<feature type="domain" description="Ig-like" evidence="10">
    <location>
        <begin position="1088"/>
        <end position="1181"/>
    </location>
</feature>
<feature type="domain" description="Ig-like" evidence="10">
    <location>
        <begin position="2421"/>
        <end position="2512"/>
    </location>
</feature>
<dbReference type="FunFam" id="2.60.40.10:FF:000032">
    <property type="entry name" value="palladin isoform X1"/>
    <property type="match status" value="4"/>
</dbReference>
<dbReference type="InterPro" id="IPR036179">
    <property type="entry name" value="Ig-like_dom_sf"/>
</dbReference>
<feature type="domain" description="Ig-like" evidence="10">
    <location>
        <begin position="4522"/>
        <end position="4610"/>
    </location>
</feature>
<feature type="domain" description="Ig-like" evidence="10">
    <location>
        <begin position="5035"/>
        <end position="5125"/>
    </location>
</feature>
<feature type="region of interest" description="Disordered" evidence="9">
    <location>
        <begin position="55"/>
        <end position="93"/>
    </location>
</feature>
<feature type="domain" description="Ig-like" evidence="10">
    <location>
        <begin position="2616"/>
        <end position="2707"/>
    </location>
</feature>
<feature type="domain" description="Ig-like" evidence="10">
    <location>
        <begin position="2225"/>
        <end position="2316"/>
    </location>
</feature>
<dbReference type="InterPro" id="IPR013783">
    <property type="entry name" value="Ig-like_fold"/>
</dbReference>
<evidence type="ECO:0000256" key="9">
    <source>
        <dbReference type="SAM" id="MobiDB-lite"/>
    </source>
</evidence>
<dbReference type="PANTHER" id="PTHR47633">
    <property type="entry name" value="IMMUNOGLOBULIN"/>
    <property type="match status" value="1"/>
</dbReference>
<evidence type="ECO:0000256" key="8">
    <source>
        <dbReference type="ARBA" id="ARBA00023319"/>
    </source>
</evidence>
<feature type="domain" description="Ig-like" evidence="10">
    <location>
        <begin position="2324"/>
        <end position="2413"/>
    </location>
</feature>
<feature type="domain" description="Ig-like" evidence="10">
    <location>
        <begin position="1573"/>
        <end position="1664"/>
    </location>
</feature>
<reference evidence="11" key="1">
    <citation type="journal article" date="2013" name="Genetics">
        <title>The draft genome and transcriptome of Panagrellus redivivus are shaped by the harsh demands of a free-living lifestyle.</title>
        <authorList>
            <person name="Srinivasan J."/>
            <person name="Dillman A.R."/>
            <person name="Macchietto M.G."/>
            <person name="Heikkinen L."/>
            <person name="Lakso M."/>
            <person name="Fracchia K.M."/>
            <person name="Antoshechkin I."/>
            <person name="Mortazavi A."/>
            <person name="Wong G."/>
            <person name="Sternberg P.W."/>
        </authorList>
    </citation>
    <scope>NUCLEOTIDE SEQUENCE [LARGE SCALE GENOMIC DNA]</scope>
    <source>
        <strain evidence="11">MT8872</strain>
    </source>
</reference>
<feature type="domain" description="Ig-like" evidence="10">
    <location>
        <begin position="3035"/>
        <end position="3124"/>
    </location>
</feature>
<feature type="domain" description="Ig-like" evidence="10">
    <location>
        <begin position="1672"/>
        <end position="1762"/>
    </location>
</feature>
<feature type="domain" description="Ig-like" evidence="10">
    <location>
        <begin position="5583"/>
        <end position="5674"/>
    </location>
</feature>
<evidence type="ECO:0000256" key="6">
    <source>
        <dbReference type="ARBA" id="ARBA00023157"/>
    </source>
</evidence>
<dbReference type="GO" id="GO:0040017">
    <property type="term" value="P:positive regulation of locomotion"/>
    <property type="evidence" value="ECO:0007669"/>
    <property type="project" value="UniProtKB-ARBA"/>
</dbReference>
<keyword evidence="3" id="KW-0728">SH3 domain</keyword>
<feature type="domain" description="Ig-like" evidence="10">
    <location>
        <begin position="2520"/>
        <end position="2609"/>
    </location>
</feature>
<evidence type="ECO:0000313" key="11">
    <source>
        <dbReference type="Proteomes" id="UP000492821"/>
    </source>
</evidence>
<feature type="domain" description="Ig-like" evidence="10">
    <location>
        <begin position="4720"/>
        <end position="4811"/>
    </location>
</feature>
<evidence type="ECO:0000256" key="1">
    <source>
        <dbReference type="ARBA" id="ARBA00004161"/>
    </source>
</evidence>
<dbReference type="CDD" id="cd00096">
    <property type="entry name" value="Ig"/>
    <property type="match status" value="2"/>
</dbReference>
<dbReference type="WBParaSite" id="Pan_g12201.t1">
    <property type="protein sequence ID" value="Pan_g12201.t1"/>
    <property type="gene ID" value="Pan_g12201"/>
</dbReference>
<sequence length="5709" mass="619122">MVLRVMYVIELLEAEEGGLELVDPAWTAEHPETATSMTGTEFDVSLSDVRSEFSEYSSLSRKSPEEGTPRKKIKSPPGISPTGSSTSLYSGGSSIDWTTTGTTLEMQGTRVTRTQYGFRTLQESSAKMCLKVTGYPLPDITWYKDDQLLKEDERRTFYADEDGFFAMTIDPVQVTDTGRYTCVATNEYGQASTSAFFRVLKVEKEAAPPAFSFQLKDKEVKEGEVVSFECEVEGWPEPELVWMVDDQPLRPSQDFRLQYDGQNAKLEIRDAQPEDTGVYAVKITNEYGSQESTAKLIVQPDPDKNHVPPEFQAMIEDVECKEGDSVRFKAVITGDPDPEITWLVNGIPLSESEKIKFISEDGICILTIKDVSRHFDGLVTCQGKNRLGTATCDANLRVKVDPAPPSFDKPLEDRVITEKSSVMFECEVSGYPEPTVEFVLNGKPLANGVDGVEIQSRDGSHRVTITDANAEKHDGTIIGKATNHLGSAECRAKLGVEPPEEESRSAPTFIKDIEDQTVKSGEPASFVTIVRGNPNPHVTWHLNGTKLDETLPGIKIEANGADHKLSIIDSTKYAGTVLCRAENSIGRFETKARLIVLPTEKKKKAPEFLERLSDKSETEGATAVFEVRVDAEPRATFKWTLNGQELVESNRVHFRDFDGSVKIEISDIKLAETGTLAVTATNSEGSTTSEAKLTVNRKPCAPTVTEKPKNVSIERGQEAVFTAKVDGAPFPEVTWSIGGRKIRPTSDGAKVETSPDGSTKLIIDTEKFFENATITVTVESPQGTDEAGAQLNIEEPKKLAVVRDLTPQTVEKGNWAHYEAVITNANTVQWLLDGKPLNVGQDGVKISQDDKFEFRLTIDTSKFDVSTGKVTIKASNNSETIEKSTTLTVTQKPKETETPGFTDGLKDVTAELGKPLEVDVIALNEPSFEWSLNGQPLVDGQNGVHVTTEGNKSTLKIDSVGPEHAGALKVVAKNAAGTQESTAKLEPTQPKAAAKITTGLTPVSANEKESVEFSVTVAGAPTPTVAWNLNGQPITAGSVSSGPNGQHSLRLAEVTPAQSGDIKVIVTNELGSDESTAKLTVKPAEVKPVFKQTLSDAKVEEGAPLSFTVALDGPVSPSTKVNWYLNGKKLEPTDALKLSEDGSGKYTLDIAKATPDMNGTISVRAENPQGSTESKAKVEVTTGERGPEFSKTPADQDVEEQTSIKFSAIVTGVPYPEITWLLNDVEIVSNDEIRVKRDAETGKTSIRIFKPKIDQSGKVKIHAKNKLGSIESTAELKVSRKKEIPNFLNDFMDRQVNEGSDVKFQAKIEAYPEPEVTWTLNGQPLTADNVKTTSAGDIHTIEFNKVRLDQAGELACEAKNTAGHKKQNCTINVKEAGIAPNFVSNLTDRLVDERETVIMEATLNKDAKPPATISWFKDGAPLTDPRYKTTFDQGTGLLRLTLIFAELTDKSRISIKAENRWGAAESSASIGVTKKHPMAKPQFLSELAPVTITEGDSLETKVIITGDPKPYAKWYINNQMVYQTEDTEIKEVNGVYSLIIHGCSTDMTGTIKCVAGNRMGEATTEGKLNVIAPVPVEFETCLCDATCREGDTLKLKAVLLGEPRPDVTWYVNGKKLEDSQNIKIHSEKGTYTVTIKDITLDYSGKVVCEAINEFGKASSEATLIVMPRGEPPDFIEWLSNIRARQGSNVTHKVVFTGDPKPVLTWYINNREVKDGLEGITIKTSGNSSTLTIKNFTPEKHVGEIICKAENDAGEVSCTANMATYTSDMVSESESEAMADDVGGTDDLTEIGSDVESVRDEYARTPTPVMAPKFITKIKDTRASKGHQAVFECVVPDSKGVVCKWLKDGKEIELIARIRVQTRTIEGHVTSELIIDDVKPEDAGRYTVVVENAAGTERCEANLNVVDAKEGPKAPQFTEKLQDKQVKTGEKVVLECAVDGEPKPNVSWFKDEKKITSETTRVTIETSEKTQRLVIEKSEESDTSVYKCVAENASGKSSTEAKLEVRAPGTVPEFTRALVDKAVTIGEKVILECSVRGVPQPVVEFFKGSTRIESGGRFSVQQDATQTHWRLVINQTVESDLGEYQAEACNIFGVALSKSQVSSTGKVKEPEPIPDPRSPPPVVPKSKPEITQGLKAQKLKEGGLAEMEVTVSGNPQPDVEFFKDGEKVSTSDQRISVEVDQETGKHTLRIRDVVPSDAGEYSARAVSPEGTADSKAPLEVEAAQIPAKIVQGLRDIEVNEGDRIELTIKVNANPQASVTWAKNGEPVAMDGEHLIVKRKSDNEFQLILNKVRLDDESVYSAKAFNKLGSDETSAKVKIIEDVSAPAIVEKLKDTEVKEGQTLEVCVTVTGKPTPSVEFFRNGTLVNIDGTRAIHKMEGSHHTLVINEAKVDESGKYSAKAVNKAGSAESSANVKVLEDLQPPTFIDKLRSVEIKEGQFSELSVTVTGKPKPTVQWLKDGQPISPDGVHILEKSSPDFNYYSITIKNAVVDDSGTYTARATNKAGTEESSAKFKVQEDLERPSIKSGLVSKKVKEGTVVELVVVIGGKPYPDVTWLKNGQPIALGGRITEKVENDGTHTLVISPAELGDAGTISVAVVNKVGKTTSTCELEVVEDLEPTVIVQKLKSINTTEGQTVEFALVVTGKPAPKVEWFREGKPIVPDDRTVIGVDEATGRHTLTIKNAQQSDSSGISVKAANKVSSETSKATLFVGEHTEPPRFSQKLTDLTINESENAVFECSVTGKPVPDVSWFKDGRPVYVDNKRITEKIETTSGKRVLIISNTTASDVGTYSCQAVNKVGASSTKADLKINGIVKKEEPAVKPTFSKQLTSQTVSKKGENVVFEAVVDETTKPEIAWFKDGKPITPAGNLLIEHRPDGTVKLTVVNATENDVGVYKVEAFNPAGKVGSEAVLKYAVQDVVPDLSEEVHEVPQFVKDVEPQNVQPGEVAVLEAILSPSSDRPVVQWFKDDAPVTPSEHVKIEQTSEGNLKLTVTDATDADAGTYRVVAKTPAGEASSTAPINYGTETAAPKLPEPTSAPEFSVPLKPQVVAKGETVTFECKVNESAQPQIQWFRDNVPVDSKPNVVIEHRPDGTLKLTIRNVKEEDIGNYRCEAVNKIGKADTNADLKYARMISLNIAGEEVVSDESPVEKDAPETVKFIQDKNTAATERVSNVHAEYVVITDDVEASEGRGVGAPEFVELLRSALTSTGGTATLKCKVKGEPRPTIKWTRGGVDVALSDRVTTNYAEDGIITLTITNATDADSGEYRCEATNDYGSAWTEAPIILAAASSLPTDGEAPDFTAPVRPVTVAQGAVAVLEGKIIGTPAPEVKWYKGGKEIKKDDARYVTEALADGTQRLTVKDAQYVDVGEYRCEATNKWGDVWSDATLTVHAASSEIEGHEQIVPTFTQTLQETTAKENEHHEFEVMVGGEPKPEIKWFKDNKPIDANDAHFKQSVDNDGKAKLVIANTEKADAGKFTCEATNDAGKAKTEAPLHVEPAGAKGKPEKAPEISQGLKKASVKEGETVEFECKVDGHPPPTVKWFKDGEELKAADGVKIQSNEDGTNKLVLEKAKVEDQGNYRVEASSNLGTASSKAPLTVEPSTSLTLKKPLQDKQIPTGAKLDLSVEVEGQPKSVKWFKGSNEIRESSSTHYEKATDEEYKLIIEKVEVADTGAYRVVLANETQSIESSCQVTVSDAKPAFKKGLGDQAVPKGAPLRLEIEVDGKPKQVKWYKNGDELKPSAKTKLEDLGNGKYALVIPEVGADDFANYTVKISNDAGEVETSAKVTEAPSGKPSAGDKPSIVSGLKPQTVKPGERVVLEVEVAGPVKQVKWYKNGQELPDAQTEEFNGKKYRLILPSASGEDAGDYKVILSNDAGNADSSAALTVTLPADAGDKKPAAAALKFVKPLEDVTAEKGSTVPLEIELSKKPKQVKWYKNGKELQPGDKEKPKQISDTKYALEIPDVDADGQFKVVVVPESEDEPTVDSACALTVKLPPKDAGDKKPSGPALKFVKPLEDVTADKGATVPLEIELSKKPKQVKWYKNGKELQPGDKEKPKQISDTKYALEVPDVDADGQFKVVVIPESEDEPTVDSACALTVKLPPKDAGDKKPSGPALKFVKPLEDVTADKGATVPLEIELSKKPKQGTTVPLEIELSKKPKQVKWYKNGKELQPGDKEKPKQISDTKYALEVPDVDADGQFKVVVVPESEDEPTVDSSCALTVKLPPKEAAKPTDEAPKFVKGLVDQSVPAGDDLELVVTTSGSPKTVKWYKNGQAVPSSAADRIKAVKIDDNNYKLVIPKSLVDDSGEYAVEIENPAGKAKSTAKVTVTEPKLTFVKPLSDVSVTEGEPAEFVIETNAKPKTVKWYKNGQEVRAARGRAVISTIDDTKYSLKLINVDKDDSGEIKVVLSNAAGDVESTAKLTVTPKAVKNAPKILKGLEDAIAAVGNALIFEVKVEGDVESFKFLKDGQPIEKANPSAKVETVSPGVYKLTIPSAALSDAGTISFVASNPSGDAKSTANAEVDEKPKIAKALVPASIDEGDDHIFKVEVSAPVRTVKWYKNGQEVKPSAHAAPKQVSPKKFELTINKAQLDDGATWKVVLGNAAGECDSEAALTVTKPNLLKLLKGLTDADVNEGEPITLTAKIEGEPKSVKWLKNGKEVTPDDHFQISSNPATGEYTLTIPSAAASDSAAFRVVFANEKGEIQSGALAHVKTAKKSDAEKAEPAAFVSPLQDTEIEEGDTLTLKAKVSGSPQPEIKWYRNGQEIKPDGSNIVTRIAFDGTATLRILDSKKSDAGSYKIVATNPGATVESSCNVGVLRSDEVPTKPKFIVPLRSTDAPVGAKVEFNFKVRSVPPATFRFQIDGKELPVDGVRVTLEDMHDGNYTLTINDVQEEDFGTIRAVAENPLGKDECEAVFEKTGGRFPRSRDEEGYPPRFNVPLWDRRVPEGHIMFIECHVDAKPLAEVTWTKNGDELKPAQGIQIEYTPEGACRVKISDFNESHVGAYKCFAKNEYGTADTIANLNVEVISEEEQKAKVEYAPKFNPQLEDVILNEGGSLSLSCRVDAAPTAIVQLYKDGLPVKSSDKLKWSYDPATGKITLTVANVDESDGGAYRAVASNHLGSTNTACLVTVRTTKPTVTKSGEEPFFKRGLTDKYVDRGETLELICEVIGDPTPEIKWYRNGILLRPTGKITIETTPEGVCKLVVKDTTMSDEGVYRCEATNEHGKAKTQCTAHVEISKKREKTPIFEGEAPKFVQPLEDSSVSLKGLIELDCKVTGLPIPSLKWSKDGGPMIEDARFEWTNNPEKGIYSLRIRNATIHDEGTYRAVASNESGSATSKAMIRIDDGGKVSSGPTGPSSAPRISVRLADVRVSEGSPLKLECKIEGTPTPEIVWYKDGERVVPSERLILEHNPDTGMARLIIPSATLDDDGLYRVIATNPAGSAVDKCNATVKKSARGLDTGPLAGFAPVERFDTNRAPKVVVPLDNVRIPEKQPFKLTCKFSGDPKPSIKWYKDGERVYAYGRCQLKELPDGTCELSVDAASRSDGGMYRCVADNDYGSARTTCEVTVQLKDRVKKPLDDQVTEGNAPGFSIPLTLKRARAGETVVFECLPYGKPFPTIKWLKDGLELAPSDKIVIEALPDGTQRLTVADVDFLSEGYYRCVATNEYGTASTKADLTVSATLSVNSLKKKGRNRDHLEAQAGRMKLWKYWDMVR</sequence>
<dbReference type="InterPro" id="IPR003598">
    <property type="entry name" value="Ig_sub2"/>
</dbReference>
<evidence type="ECO:0000256" key="5">
    <source>
        <dbReference type="ARBA" id="ARBA00022737"/>
    </source>
</evidence>
<dbReference type="GO" id="GO:0045214">
    <property type="term" value="P:sarcomere organization"/>
    <property type="evidence" value="ECO:0007669"/>
    <property type="project" value="UniProtKB-ARBA"/>
</dbReference>
<dbReference type="FunFam" id="2.60.40.10:FF:000425">
    <property type="entry name" value="Myosin light chain kinase"/>
    <property type="match status" value="5"/>
</dbReference>
<feature type="domain" description="Ig-like" evidence="10">
    <location>
        <begin position="3597"/>
        <end position="3689"/>
    </location>
</feature>
<dbReference type="InterPro" id="IPR007110">
    <property type="entry name" value="Ig-like_dom"/>
</dbReference>
<evidence type="ECO:0000259" key="10">
    <source>
        <dbReference type="PROSITE" id="PS50835"/>
    </source>
</evidence>
<evidence type="ECO:0000256" key="3">
    <source>
        <dbReference type="ARBA" id="ARBA00022443"/>
    </source>
</evidence>
<protein>
    <submittedName>
        <fullName evidence="12">Muscle M-line assembly protein unc-89</fullName>
    </submittedName>
</protein>
<feature type="domain" description="Ig-like" evidence="10">
    <location>
        <begin position="5355"/>
        <end position="5447"/>
    </location>
</feature>
<feature type="domain" description="Ig-like" evidence="10">
    <location>
        <begin position="606"/>
        <end position="694"/>
    </location>
</feature>
<feature type="domain" description="Ig-like" evidence="10">
    <location>
        <begin position="2820"/>
        <end position="2910"/>
    </location>
</feature>
<feature type="domain" description="Ig-like" evidence="10">
    <location>
        <begin position="1914"/>
        <end position="2003"/>
    </location>
</feature>